<dbReference type="AlphaFoldDB" id="A0A2S6BRE2"/>
<feature type="compositionally biased region" description="Basic and acidic residues" evidence="5">
    <location>
        <begin position="221"/>
        <end position="243"/>
    </location>
</feature>
<keyword evidence="4 6" id="KW-0472">Membrane</keyword>
<keyword evidence="8" id="KW-1185">Reference proteome</keyword>
<dbReference type="PANTHER" id="PTHR11040">
    <property type="entry name" value="ZINC/IRON TRANSPORTER"/>
    <property type="match status" value="1"/>
</dbReference>
<evidence type="ECO:0000313" key="8">
    <source>
        <dbReference type="Proteomes" id="UP000237631"/>
    </source>
</evidence>
<protein>
    <recommendedName>
        <fullName evidence="9">Zinc/iron permease</fullName>
    </recommendedName>
</protein>
<feature type="transmembrane region" description="Helical" evidence="6">
    <location>
        <begin position="395"/>
        <end position="414"/>
    </location>
</feature>
<dbReference type="GO" id="GO:0005886">
    <property type="term" value="C:plasma membrane"/>
    <property type="evidence" value="ECO:0007669"/>
    <property type="project" value="TreeGrafter"/>
</dbReference>
<organism evidence="7 8">
    <name type="scientific">Cercospora berteroae</name>
    <dbReference type="NCBI Taxonomy" id="357750"/>
    <lineage>
        <taxon>Eukaryota</taxon>
        <taxon>Fungi</taxon>
        <taxon>Dikarya</taxon>
        <taxon>Ascomycota</taxon>
        <taxon>Pezizomycotina</taxon>
        <taxon>Dothideomycetes</taxon>
        <taxon>Dothideomycetidae</taxon>
        <taxon>Mycosphaerellales</taxon>
        <taxon>Mycosphaerellaceae</taxon>
        <taxon>Cercospora</taxon>
    </lineage>
</organism>
<feature type="transmembrane region" description="Helical" evidence="6">
    <location>
        <begin position="353"/>
        <end position="375"/>
    </location>
</feature>
<feature type="transmembrane region" description="Helical" evidence="6">
    <location>
        <begin position="20"/>
        <end position="40"/>
    </location>
</feature>
<evidence type="ECO:0000256" key="5">
    <source>
        <dbReference type="SAM" id="MobiDB-lite"/>
    </source>
</evidence>
<dbReference type="Pfam" id="PF02535">
    <property type="entry name" value="Zip"/>
    <property type="match status" value="1"/>
</dbReference>
<dbReference type="STRING" id="357750.A0A2S6BRE2"/>
<name>A0A2S6BRE2_9PEZI</name>
<comment type="subcellular location">
    <subcellularLocation>
        <location evidence="1">Membrane</location>
        <topology evidence="1">Multi-pass membrane protein</topology>
    </subcellularLocation>
</comment>
<sequence length="415" mass="44520">MSTCGSGTRAEDYNLSLHVGALFIILAVSAGACALPIVALRVPQLRIPAKAHFGFRHFGTGVLIATAFVHLIPTAFISLIDPCLPPFFNEDYPALAGAIALAAVFMITIAEMIFSPGRSLCSGPGHDDLSEPAQIDRDGGANVTHGTTEATRRHSLANDEITPGEPANYKPNTVLGVDSRPAESTPQFGRSRSGRSHSVMKTVGRRSSLMFNENTFQLTGEAKRGRSVDDAEDRRPSEDSMTLAEEKEAAQHRHKLMMQCLLLECGILFHSIFIGLALAVAVGSEQVILLIAIAFHQTFEGLALGSRIAAVGWKPRALQPWFMALAYGCTTPLGQAIGIATRNLYDPDSATGLVVVGTFNAFSAGLLTYTSLVDLLSEDFLSDHSWRTLRGRRRVGAMCLVGFGAFCMSLIGAWA</sequence>
<evidence type="ECO:0000256" key="2">
    <source>
        <dbReference type="ARBA" id="ARBA00022692"/>
    </source>
</evidence>
<dbReference type="InterPro" id="IPR003689">
    <property type="entry name" value="ZIP"/>
</dbReference>
<accession>A0A2S6BRE2</accession>
<comment type="caution">
    <text evidence="7">The sequence shown here is derived from an EMBL/GenBank/DDBJ whole genome shotgun (WGS) entry which is preliminary data.</text>
</comment>
<reference evidence="8" key="1">
    <citation type="journal article" date="2017" name="bioRxiv">
        <title>Conservation of a gene cluster reveals novel cercosporin biosynthetic mechanisms and extends production to the genus Colletotrichum.</title>
        <authorList>
            <person name="de Jonge R."/>
            <person name="Ebert M.K."/>
            <person name="Huitt-Roehl C.R."/>
            <person name="Pal P."/>
            <person name="Suttle J.C."/>
            <person name="Spanner R.E."/>
            <person name="Neubauer J.D."/>
            <person name="Jurick W.M.II."/>
            <person name="Stott K.A."/>
            <person name="Secor G.A."/>
            <person name="Thomma B.P.H.J."/>
            <person name="Van de Peer Y."/>
            <person name="Townsend C.A."/>
            <person name="Bolton M.D."/>
        </authorList>
    </citation>
    <scope>NUCLEOTIDE SEQUENCE [LARGE SCALE GENOMIC DNA]</scope>
    <source>
        <strain evidence="8">CBS538.71</strain>
    </source>
</reference>
<evidence type="ECO:0008006" key="9">
    <source>
        <dbReference type="Google" id="ProtNLM"/>
    </source>
</evidence>
<feature type="transmembrane region" description="Helical" evidence="6">
    <location>
        <begin position="321"/>
        <end position="341"/>
    </location>
</feature>
<evidence type="ECO:0000256" key="1">
    <source>
        <dbReference type="ARBA" id="ARBA00004141"/>
    </source>
</evidence>
<evidence type="ECO:0000256" key="3">
    <source>
        <dbReference type="ARBA" id="ARBA00022989"/>
    </source>
</evidence>
<keyword evidence="3 6" id="KW-1133">Transmembrane helix</keyword>
<keyword evidence="2 6" id="KW-0812">Transmembrane</keyword>
<proteinExistence type="predicted"/>
<feature type="transmembrane region" description="Helical" evidence="6">
    <location>
        <begin position="61"/>
        <end position="80"/>
    </location>
</feature>
<evidence type="ECO:0000256" key="6">
    <source>
        <dbReference type="SAM" id="Phobius"/>
    </source>
</evidence>
<gene>
    <name evidence="7" type="ORF">CBER1_06800</name>
</gene>
<feature type="transmembrane region" description="Helical" evidence="6">
    <location>
        <begin position="287"/>
        <end position="309"/>
    </location>
</feature>
<evidence type="ECO:0000256" key="4">
    <source>
        <dbReference type="ARBA" id="ARBA00023136"/>
    </source>
</evidence>
<dbReference type="EMBL" id="PNEN01001794">
    <property type="protein sequence ID" value="PPJ50045.1"/>
    <property type="molecule type" value="Genomic_DNA"/>
</dbReference>
<dbReference type="PANTHER" id="PTHR11040:SF55">
    <property type="entry name" value="MEMBRANE ZINC ION TRANSPORTER, PUTATIVE (AFU_ORTHOLOGUE AFUA_6G00470)-RELATED"/>
    <property type="match status" value="1"/>
</dbReference>
<evidence type="ECO:0000313" key="7">
    <source>
        <dbReference type="EMBL" id="PPJ50045.1"/>
    </source>
</evidence>
<dbReference type="GO" id="GO:0005385">
    <property type="term" value="F:zinc ion transmembrane transporter activity"/>
    <property type="evidence" value="ECO:0007669"/>
    <property type="project" value="TreeGrafter"/>
</dbReference>
<dbReference type="OrthoDB" id="448280at2759"/>
<feature type="transmembrane region" description="Helical" evidence="6">
    <location>
        <begin position="92"/>
        <end position="114"/>
    </location>
</feature>
<feature type="region of interest" description="Disordered" evidence="5">
    <location>
        <begin position="220"/>
        <end position="243"/>
    </location>
</feature>
<feature type="region of interest" description="Disordered" evidence="5">
    <location>
        <begin position="159"/>
        <end position="199"/>
    </location>
</feature>
<dbReference type="Proteomes" id="UP000237631">
    <property type="component" value="Unassembled WGS sequence"/>
</dbReference>
<feature type="transmembrane region" description="Helical" evidence="6">
    <location>
        <begin position="261"/>
        <end position="281"/>
    </location>
</feature>